<gene>
    <name evidence="3" type="ORF">GBAR_LOCUS9373</name>
</gene>
<reference evidence="3" key="1">
    <citation type="submission" date="2023-03" db="EMBL/GenBank/DDBJ databases">
        <authorList>
            <person name="Steffen K."/>
            <person name="Cardenas P."/>
        </authorList>
    </citation>
    <scope>NUCLEOTIDE SEQUENCE</scope>
</reference>
<keyword evidence="3" id="KW-0378">Hydrolase</keyword>
<dbReference type="GO" id="GO:0005634">
    <property type="term" value="C:nucleus"/>
    <property type="evidence" value="ECO:0007669"/>
    <property type="project" value="TreeGrafter"/>
</dbReference>
<feature type="region of interest" description="Disordered" evidence="1">
    <location>
        <begin position="223"/>
        <end position="250"/>
    </location>
</feature>
<dbReference type="Gene3D" id="3.90.70.10">
    <property type="entry name" value="Cysteine proteinases"/>
    <property type="match status" value="1"/>
</dbReference>
<dbReference type="EMBL" id="CASHTH010001416">
    <property type="protein sequence ID" value="CAI8015062.1"/>
    <property type="molecule type" value="Genomic_DNA"/>
</dbReference>
<comment type="caution">
    <text evidence="3">The sequence shown here is derived from an EMBL/GenBank/DDBJ whole genome shotgun (WGS) entry which is preliminary data.</text>
</comment>
<feature type="non-terminal residue" evidence="3">
    <location>
        <position position="408"/>
    </location>
</feature>
<feature type="region of interest" description="Disordered" evidence="1">
    <location>
        <begin position="135"/>
        <end position="154"/>
    </location>
</feature>
<dbReference type="GO" id="GO:0004843">
    <property type="term" value="F:cysteine-type deubiquitinase activity"/>
    <property type="evidence" value="ECO:0007669"/>
    <property type="project" value="InterPro"/>
</dbReference>
<dbReference type="GO" id="GO:0005829">
    <property type="term" value="C:cytosol"/>
    <property type="evidence" value="ECO:0007669"/>
    <property type="project" value="TreeGrafter"/>
</dbReference>
<dbReference type="InterPro" id="IPR028889">
    <property type="entry name" value="USP"/>
</dbReference>
<keyword evidence="4" id="KW-1185">Reference proteome</keyword>
<dbReference type="SUPFAM" id="SSF54001">
    <property type="entry name" value="Cysteine proteinases"/>
    <property type="match status" value="1"/>
</dbReference>
<feature type="domain" description="USP" evidence="2">
    <location>
        <begin position="292"/>
        <end position="408"/>
    </location>
</feature>
<dbReference type="PROSITE" id="PS50235">
    <property type="entry name" value="USP_3"/>
    <property type="match status" value="1"/>
</dbReference>
<proteinExistence type="predicted"/>
<evidence type="ECO:0000259" key="2">
    <source>
        <dbReference type="PROSITE" id="PS50235"/>
    </source>
</evidence>
<accession>A0AA35RRM7</accession>
<evidence type="ECO:0000313" key="3">
    <source>
        <dbReference type="EMBL" id="CAI8015062.1"/>
    </source>
</evidence>
<dbReference type="Proteomes" id="UP001174909">
    <property type="component" value="Unassembled WGS sequence"/>
</dbReference>
<evidence type="ECO:0000256" key="1">
    <source>
        <dbReference type="SAM" id="MobiDB-lite"/>
    </source>
</evidence>
<dbReference type="PROSITE" id="PS00972">
    <property type="entry name" value="USP_1"/>
    <property type="match status" value="1"/>
</dbReference>
<protein>
    <submittedName>
        <fullName evidence="3">Ubiquitin carboxyl-terminal hydrolase 37</fullName>
    </submittedName>
</protein>
<organism evidence="3 4">
    <name type="scientific">Geodia barretti</name>
    <name type="common">Barrett's horny sponge</name>
    <dbReference type="NCBI Taxonomy" id="519541"/>
    <lineage>
        <taxon>Eukaryota</taxon>
        <taxon>Metazoa</taxon>
        <taxon>Porifera</taxon>
        <taxon>Demospongiae</taxon>
        <taxon>Heteroscleromorpha</taxon>
        <taxon>Tetractinellida</taxon>
        <taxon>Astrophorina</taxon>
        <taxon>Geodiidae</taxon>
        <taxon>Geodia</taxon>
    </lineage>
</organism>
<dbReference type="GO" id="GO:0000082">
    <property type="term" value="P:G1/S transition of mitotic cell cycle"/>
    <property type="evidence" value="ECO:0007669"/>
    <property type="project" value="TreeGrafter"/>
</dbReference>
<evidence type="ECO:0000313" key="4">
    <source>
        <dbReference type="Proteomes" id="UP001174909"/>
    </source>
</evidence>
<dbReference type="InterPro" id="IPR001394">
    <property type="entry name" value="Peptidase_C19_UCH"/>
</dbReference>
<dbReference type="GO" id="GO:0016579">
    <property type="term" value="P:protein deubiquitination"/>
    <property type="evidence" value="ECO:0007669"/>
    <property type="project" value="InterPro"/>
</dbReference>
<dbReference type="PANTHER" id="PTHR24006:SF915">
    <property type="entry name" value="UBIQUITIN CARBOXYL-TERMINAL HYDROLASE-RELATED"/>
    <property type="match status" value="1"/>
</dbReference>
<dbReference type="PANTHER" id="PTHR24006">
    <property type="entry name" value="UBIQUITIN CARBOXYL-TERMINAL HYDROLASE"/>
    <property type="match status" value="1"/>
</dbReference>
<dbReference type="Pfam" id="PF00443">
    <property type="entry name" value="UCH"/>
    <property type="match status" value="1"/>
</dbReference>
<sequence length="408" mass="44508">MGELEVYVALECTVRLYLRAPQRPVEHRCRLTLGSSRAQKPGPSSCVLTVEGKACQRRTFRVTKENITKVVARLGEGSMTVVFKHGCCDSIVIKEVIDRGALTLCHKIVSSIWMGVGEMGTAGGGTTEWLGASPVSGREATTQPTGEVGHSLSASGKRKIELTLKKRYGDTRGSRMLEAAAQKSATTSSFYKTESPAVESFLPETPPSSSPLFQRPARRSLTLELSNNRRGVGGTPPDRDSGGQGLRGPRRAAVMARKRLPLGDICEQTTDGVASSSELKDYLTIDEPTSREGFANLGNTCYMNAVLQVLLGLEPFSEDLLNQQLVKQADPQSLCRMMYLLLKSKRAKDSYDSQRIILKKIKSVIESSRPKFSGYRQQVIQNGRRINKPLATLANTRLGGAATYSSFS</sequence>
<dbReference type="InterPro" id="IPR038765">
    <property type="entry name" value="Papain-like_cys_pep_sf"/>
</dbReference>
<dbReference type="AlphaFoldDB" id="A0AA35RRM7"/>
<dbReference type="InterPro" id="IPR018200">
    <property type="entry name" value="USP_CS"/>
</dbReference>
<name>A0AA35RRM7_GEOBA</name>
<dbReference type="InterPro" id="IPR050164">
    <property type="entry name" value="Peptidase_C19"/>
</dbReference>